<organism evidence="1 2">
    <name type="scientific">Russula earlei</name>
    <dbReference type="NCBI Taxonomy" id="71964"/>
    <lineage>
        <taxon>Eukaryota</taxon>
        <taxon>Fungi</taxon>
        <taxon>Dikarya</taxon>
        <taxon>Basidiomycota</taxon>
        <taxon>Agaricomycotina</taxon>
        <taxon>Agaricomycetes</taxon>
        <taxon>Russulales</taxon>
        <taxon>Russulaceae</taxon>
        <taxon>Russula</taxon>
    </lineage>
</organism>
<gene>
    <name evidence="1" type="ORF">F5148DRAFT_982826</name>
</gene>
<dbReference type="EMBL" id="JAGFNK010000169">
    <property type="protein sequence ID" value="KAI9462177.1"/>
    <property type="molecule type" value="Genomic_DNA"/>
</dbReference>
<keyword evidence="2" id="KW-1185">Reference proteome</keyword>
<protein>
    <submittedName>
        <fullName evidence="1">Uncharacterized protein</fullName>
    </submittedName>
</protein>
<name>A0ACC0U6D7_9AGAM</name>
<reference evidence="1" key="1">
    <citation type="submission" date="2021-03" db="EMBL/GenBank/DDBJ databases">
        <title>Evolutionary priming and transition to the ectomycorrhizal habit in an iconic lineage of mushroom-forming fungi: is preadaptation a requirement?</title>
        <authorList>
            <consortium name="DOE Joint Genome Institute"/>
            <person name="Looney B.P."/>
            <person name="Miyauchi S."/>
            <person name="Morin E."/>
            <person name="Drula E."/>
            <person name="Courty P.E."/>
            <person name="Chicoki N."/>
            <person name="Fauchery L."/>
            <person name="Kohler A."/>
            <person name="Kuo A."/>
            <person name="LaButti K."/>
            <person name="Pangilinan J."/>
            <person name="Lipzen A."/>
            <person name="Riley R."/>
            <person name="Andreopoulos W."/>
            <person name="He G."/>
            <person name="Johnson J."/>
            <person name="Barry K.W."/>
            <person name="Grigoriev I.V."/>
            <person name="Nagy L."/>
            <person name="Hibbett D."/>
            <person name="Henrissat B."/>
            <person name="Matheny P.B."/>
            <person name="Labbe J."/>
            <person name="Martin A.F."/>
        </authorList>
    </citation>
    <scope>NUCLEOTIDE SEQUENCE</scope>
    <source>
        <strain evidence="1">BPL698</strain>
    </source>
</reference>
<evidence type="ECO:0000313" key="2">
    <source>
        <dbReference type="Proteomes" id="UP001207468"/>
    </source>
</evidence>
<evidence type="ECO:0000313" key="1">
    <source>
        <dbReference type="EMBL" id="KAI9462177.1"/>
    </source>
</evidence>
<comment type="caution">
    <text evidence="1">The sequence shown here is derived from an EMBL/GenBank/DDBJ whole genome shotgun (WGS) entry which is preliminary data.</text>
</comment>
<sequence length="587" mass="64861">MDIVEFQESSSITFEWTLRGLKTLFESSKGEAKSKVTKSAKFGGGRWQVLFYANSGPPYPSTDVSGAGSGGYVSLFLSCEPTQEEKDAAYNGRWVREGLFRFTFELHSLKKKELFNVKEAHNHSFSHATANWGWAQFARRDAVYYTKSVVKSNDAFVITCTISSTPGPPIPSPSIHKSLVPRDLLESVGQLLDDPLYSDIEFVLPSRKPREPAPRRIYASKRLLSRADYFDSMFNAGFVEASSDQFTFEITGDTNLDSAEATSEYYTALNAHPEDSDEEDEAYDPGEADGDPPNSDAELEDGLDIPRDLLESGISVAADDEPADGDSDESGEGEDGKSRNVRQKTAHPSSPRAGDLQIIPRSAAPPTVEREAAGPPKLRVVVKDVAYATYRAVLYYLYTDRIRFAPLSSTFLSSSSPGTGCAQTPNDSQGSLGSATRTGQSEVSMGASSRREWIQDWIRGNPGHPLPCSAKAVYRLADKLGLAELKTRAFEASHITKSLTVENVPYEVFSTFSATFEVVRKVEVKYFLDHWAEIRSSDAMRNVWHQIRLGRHPGFEEVWPVIATHLEFKPQSNTHAGSDKEDANRQA</sequence>
<dbReference type="Proteomes" id="UP001207468">
    <property type="component" value="Unassembled WGS sequence"/>
</dbReference>
<proteinExistence type="predicted"/>
<accession>A0ACC0U6D7</accession>